<evidence type="ECO:0000313" key="1">
    <source>
        <dbReference type="EMBL" id="KAI4367207.1"/>
    </source>
</evidence>
<sequence>MPEQLPSAIAESDSSPQVPKPEELVARSIAPVRKEFLRPLPPRKSSSAAGEDGSAVKESGESAENLNGAGLVKEKKKSKRQMKRERQQEKKSALNICPEIAKSGDVSSCPYGSKCRFSHDLEAFKAQKPDDLEGECPFTGTEDWCPFGLACRFYGTHKEGVSMAAGAHRKMISEINALNKDLQKLLWKNKVKFPNADAQLKALGLMNHGNKSMKKMLETGEHKEPLSGAAEENGNKPDVPEDLTEKQSAVIEDERVADDAVACEDRPPKKAKNEPEMVTSFNIDNGITVPKEDSECYDAMDSQVKNGDMALETAGSLKLHPRERKLIDLRDKLYLAPLTTVGNLPFRRVCKGLGADVTCGEMAMGTNLLQGQASEWALLRRHSSEDLFGVQICGAFPDTVSRIVELIDRECSVDFIDINMGCPINIVVNKGAGSALLTKPMRMKSIIQAATGTVDTPITVKVRTGYFEGKNRIDSLVSDIGSWGASALTIHGRTRQQRYSKLADWDYIYQCARKAPDTLQVLGNGDIFSHLDWDKHKSNCPKLSSSMIARGALIKPWIFTEIKEQRLWDITSAERLNIMKDYVRFGLEHWGSDRKGVETTRHFLLEWLSYTHRYIPVGLLEVIPQQMNWRPPSFFGRDDLETLMASDSAADWIRISEMLLGKVPDGFTFAPKHKSNAYDRAENG</sequence>
<gene>
    <name evidence="1" type="ORF">MLD38_022970</name>
</gene>
<comment type="caution">
    <text evidence="1">The sequence shown here is derived from an EMBL/GenBank/DDBJ whole genome shotgun (WGS) entry which is preliminary data.</text>
</comment>
<accession>A0ACB9QP26</accession>
<evidence type="ECO:0000313" key="2">
    <source>
        <dbReference type="Proteomes" id="UP001057402"/>
    </source>
</evidence>
<proteinExistence type="predicted"/>
<name>A0ACB9QP26_9MYRT</name>
<protein>
    <submittedName>
        <fullName evidence="1">Uncharacterized protein</fullName>
    </submittedName>
</protein>
<dbReference type="Proteomes" id="UP001057402">
    <property type="component" value="Chromosome 6"/>
</dbReference>
<organism evidence="1 2">
    <name type="scientific">Melastoma candidum</name>
    <dbReference type="NCBI Taxonomy" id="119954"/>
    <lineage>
        <taxon>Eukaryota</taxon>
        <taxon>Viridiplantae</taxon>
        <taxon>Streptophyta</taxon>
        <taxon>Embryophyta</taxon>
        <taxon>Tracheophyta</taxon>
        <taxon>Spermatophyta</taxon>
        <taxon>Magnoliopsida</taxon>
        <taxon>eudicotyledons</taxon>
        <taxon>Gunneridae</taxon>
        <taxon>Pentapetalae</taxon>
        <taxon>rosids</taxon>
        <taxon>malvids</taxon>
        <taxon>Myrtales</taxon>
        <taxon>Melastomataceae</taxon>
        <taxon>Melastomatoideae</taxon>
        <taxon>Melastomateae</taxon>
        <taxon>Melastoma</taxon>
    </lineage>
</organism>
<reference evidence="2" key="1">
    <citation type="journal article" date="2023" name="Front. Plant Sci.">
        <title>Chromosomal-level genome assembly of Melastoma candidum provides insights into trichome evolution.</title>
        <authorList>
            <person name="Zhong Y."/>
            <person name="Wu W."/>
            <person name="Sun C."/>
            <person name="Zou P."/>
            <person name="Liu Y."/>
            <person name="Dai S."/>
            <person name="Zhou R."/>
        </authorList>
    </citation>
    <scope>NUCLEOTIDE SEQUENCE [LARGE SCALE GENOMIC DNA]</scope>
</reference>
<keyword evidence="2" id="KW-1185">Reference proteome</keyword>
<dbReference type="EMBL" id="CM042885">
    <property type="protein sequence ID" value="KAI4367207.1"/>
    <property type="molecule type" value="Genomic_DNA"/>
</dbReference>